<organism evidence="1 2">
    <name type="scientific">Eiseniibacteriota bacterium</name>
    <dbReference type="NCBI Taxonomy" id="2212470"/>
    <lineage>
        <taxon>Bacteria</taxon>
        <taxon>Candidatus Eiseniibacteriota</taxon>
    </lineage>
</organism>
<dbReference type="AlphaFoldDB" id="A0A7Y2H1K6"/>
<dbReference type="Pfam" id="PF12694">
    <property type="entry name" value="cpYpsA"/>
    <property type="match status" value="1"/>
</dbReference>
<dbReference type="Proteomes" id="UP000547674">
    <property type="component" value="Unassembled WGS sequence"/>
</dbReference>
<dbReference type="InterPro" id="IPR024755">
    <property type="entry name" value="cpYpsA"/>
</dbReference>
<gene>
    <name evidence="1" type="ORF">HKN21_05210</name>
</gene>
<protein>
    <recommendedName>
        <fullName evidence="3">Molybdenum cofactor carrier</fullName>
    </recommendedName>
</protein>
<name>A0A7Y2H1K6_UNCEI</name>
<accession>A0A7Y2H1K6</accession>
<comment type="caution">
    <text evidence="1">The sequence shown here is derived from an EMBL/GenBank/DDBJ whole genome shotgun (WGS) entry which is preliminary data.</text>
</comment>
<reference evidence="1 2" key="1">
    <citation type="submission" date="2020-03" db="EMBL/GenBank/DDBJ databases">
        <title>Metabolic flexibility allows generalist bacteria to become dominant in a frequently disturbed ecosystem.</title>
        <authorList>
            <person name="Chen Y.-J."/>
            <person name="Leung P.M."/>
            <person name="Bay S.K."/>
            <person name="Hugenholtz P."/>
            <person name="Kessler A.J."/>
            <person name="Shelley G."/>
            <person name="Waite D.W."/>
            <person name="Cook P.L."/>
            <person name="Greening C."/>
        </authorList>
    </citation>
    <scope>NUCLEOTIDE SEQUENCE [LARGE SCALE GENOMIC DNA]</scope>
    <source>
        <strain evidence="1">SS_bin_28</strain>
    </source>
</reference>
<dbReference type="EMBL" id="JABDJR010000197">
    <property type="protein sequence ID" value="NNF06139.1"/>
    <property type="molecule type" value="Genomic_DNA"/>
</dbReference>
<dbReference type="SUPFAM" id="SSF102405">
    <property type="entry name" value="MCP/YpsA-like"/>
    <property type="match status" value="1"/>
</dbReference>
<evidence type="ECO:0000313" key="2">
    <source>
        <dbReference type="Proteomes" id="UP000547674"/>
    </source>
</evidence>
<sequence length="167" mass="17816">MSSRYFGVTTIVSGGQTGADQGALCGAQELGLPTGGWVPKGRLCEDGVIPSRFEGLREADSPAPAVRTELNVRDSDATLILTRGQPTGGTALTKKLAQQMGKPFLVLDILELSMEAAKAELRAWLVSNRPHILNIAGPRASKDPEIEKDTRQILVDVLSRSGEEHAV</sequence>
<evidence type="ECO:0008006" key="3">
    <source>
        <dbReference type="Google" id="ProtNLM"/>
    </source>
</evidence>
<evidence type="ECO:0000313" key="1">
    <source>
        <dbReference type="EMBL" id="NNF06139.1"/>
    </source>
</evidence>
<proteinExistence type="predicted"/>
<dbReference type="Gene3D" id="3.40.50.450">
    <property type="match status" value="1"/>
</dbReference>